<dbReference type="PANTHER" id="PTHR12526">
    <property type="entry name" value="GLYCOSYLTRANSFERASE"/>
    <property type="match status" value="1"/>
</dbReference>
<evidence type="ECO:0000313" key="3">
    <source>
        <dbReference type="EMBL" id="OWK27713.1"/>
    </source>
</evidence>
<organism evidence="3 4">
    <name type="scientific">Sphingomonas mucosissima</name>
    <dbReference type="NCBI Taxonomy" id="370959"/>
    <lineage>
        <taxon>Bacteria</taxon>
        <taxon>Pseudomonadati</taxon>
        <taxon>Pseudomonadota</taxon>
        <taxon>Alphaproteobacteria</taxon>
        <taxon>Sphingomonadales</taxon>
        <taxon>Sphingomonadaceae</taxon>
        <taxon>Sphingomonas</taxon>
    </lineage>
</organism>
<protein>
    <submittedName>
        <fullName evidence="3">Glycosyl transferases group 1</fullName>
    </submittedName>
</protein>
<gene>
    <name evidence="3" type="ORF">SPMU_33550</name>
</gene>
<dbReference type="Gene3D" id="3.40.50.2000">
    <property type="entry name" value="Glycogen Phosphorylase B"/>
    <property type="match status" value="2"/>
</dbReference>
<dbReference type="SUPFAM" id="SSF53756">
    <property type="entry name" value="UDP-Glycosyltransferase/glycogen phosphorylase"/>
    <property type="match status" value="1"/>
</dbReference>
<dbReference type="InterPro" id="IPR001296">
    <property type="entry name" value="Glyco_trans_1"/>
</dbReference>
<accession>A0A245ZDD0</accession>
<name>A0A245ZDD0_9SPHN</name>
<evidence type="ECO:0000259" key="1">
    <source>
        <dbReference type="Pfam" id="PF00534"/>
    </source>
</evidence>
<dbReference type="Pfam" id="PF13579">
    <property type="entry name" value="Glyco_trans_4_4"/>
    <property type="match status" value="1"/>
</dbReference>
<feature type="domain" description="Glycosyltransferase subfamily 4-like N-terminal" evidence="2">
    <location>
        <begin position="22"/>
        <end position="178"/>
    </location>
</feature>
<dbReference type="Pfam" id="PF00534">
    <property type="entry name" value="Glycos_transf_1"/>
    <property type="match status" value="1"/>
</dbReference>
<dbReference type="GO" id="GO:0016757">
    <property type="term" value="F:glycosyltransferase activity"/>
    <property type="evidence" value="ECO:0007669"/>
    <property type="project" value="InterPro"/>
</dbReference>
<dbReference type="Proteomes" id="UP000197783">
    <property type="component" value="Unassembled WGS sequence"/>
</dbReference>
<dbReference type="EMBL" id="NBBJ01000010">
    <property type="protein sequence ID" value="OWK27713.1"/>
    <property type="molecule type" value="Genomic_DNA"/>
</dbReference>
<evidence type="ECO:0000313" key="4">
    <source>
        <dbReference type="Proteomes" id="UP000197783"/>
    </source>
</evidence>
<comment type="caution">
    <text evidence="3">The sequence shown here is derived from an EMBL/GenBank/DDBJ whole genome shotgun (WGS) entry which is preliminary data.</text>
</comment>
<dbReference type="PANTHER" id="PTHR12526:SF630">
    <property type="entry name" value="GLYCOSYLTRANSFERASE"/>
    <property type="match status" value="1"/>
</dbReference>
<keyword evidence="3" id="KW-0808">Transferase</keyword>
<reference evidence="3 4" key="1">
    <citation type="submission" date="2017-03" db="EMBL/GenBank/DDBJ databases">
        <title>Genome sequence of Sphingomonas mucosissima DSM 17494.</title>
        <authorList>
            <person name="Poehlein A."/>
            <person name="Wuebbeler J.H."/>
            <person name="Steinbuechel A."/>
            <person name="Daniel R."/>
        </authorList>
    </citation>
    <scope>NUCLEOTIDE SEQUENCE [LARGE SCALE GENOMIC DNA]</scope>
    <source>
        <strain evidence="3 4">DSM 17494</strain>
    </source>
</reference>
<dbReference type="AlphaFoldDB" id="A0A245ZDD0"/>
<sequence>MFQPDVRQIIILGIRGVPAAHGGFETFAERLALYLRSHGWAVTVYCQGSASGVRETDDWNGVRRIHIPVSRDGALGTIEFDAKCVADVGPIPGTILTLGYNTGFLCAWLRLRGRRNLINMDGLEWRRAKYNLAAKAYLWLNERIACWSGNRLIADHPVIADHLATRASRHKILTIPYGGENVLDANVDLLQRFGVSAGNFFTVIARPEPENSVLEIVEAFSSKARGAKLLVLGRYDSNNAFQDSVLRAASAEVLFPGPVYDKDALAALRLYSIAYLHGHKVGGTNPSLVEALGAGNPVIAHDNPFNRWVAGDGGIFFNNAEECSAAIDRLLLEPSTRLKMSAASRRQWAENFTWEAVLSRYERALLGGQ</sequence>
<dbReference type="InterPro" id="IPR028098">
    <property type="entry name" value="Glyco_trans_4-like_N"/>
</dbReference>
<keyword evidence="4" id="KW-1185">Reference proteome</keyword>
<dbReference type="OrthoDB" id="9792269at2"/>
<dbReference type="RefSeq" id="WP_088335457.1">
    <property type="nucleotide sequence ID" value="NZ_NBBJ01000010.1"/>
</dbReference>
<feature type="domain" description="Glycosyl transferase family 1" evidence="1">
    <location>
        <begin position="199"/>
        <end position="346"/>
    </location>
</feature>
<evidence type="ECO:0000259" key="2">
    <source>
        <dbReference type="Pfam" id="PF13579"/>
    </source>
</evidence>
<proteinExistence type="predicted"/>